<protein>
    <submittedName>
        <fullName evidence="2">Unannotated protein</fullName>
    </submittedName>
</protein>
<reference evidence="2" key="1">
    <citation type="submission" date="2020-05" db="EMBL/GenBank/DDBJ databases">
        <authorList>
            <person name="Chiriac C."/>
            <person name="Salcher M."/>
            <person name="Ghai R."/>
            <person name="Kavagutti S V."/>
        </authorList>
    </citation>
    <scope>NUCLEOTIDE SEQUENCE</scope>
</reference>
<evidence type="ECO:0000313" key="2">
    <source>
        <dbReference type="EMBL" id="CAB4651518.1"/>
    </source>
</evidence>
<accession>A0A6J6KRE8</accession>
<gene>
    <name evidence="2" type="ORF">UFOPK2166_00843</name>
</gene>
<evidence type="ECO:0000256" key="1">
    <source>
        <dbReference type="SAM" id="Phobius"/>
    </source>
</evidence>
<keyword evidence="1" id="KW-0472">Membrane</keyword>
<keyword evidence="1" id="KW-1133">Transmembrane helix</keyword>
<keyword evidence="1" id="KW-0812">Transmembrane</keyword>
<dbReference type="AlphaFoldDB" id="A0A6J6KRE8"/>
<proteinExistence type="predicted"/>
<sequence length="58" mass="6367">MASVLATIEGMIAVVWHFWLGLILLVVGGLAVVQLVVGYVAKVSAMKYPNRRQRNAQK</sequence>
<feature type="transmembrane region" description="Helical" evidence="1">
    <location>
        <begin position="16"/>
        <end position="41"/>
    </location>
</feature>
<dbReference type="EMBL" id="CAEZWB010000107">
    <property type="protein sequence ID" value="CAB4651518.1"/>
    <property type="molecule type" value="Genomic_DNA"/>
</dbReference>
<organism evidence="2">
    <name type="scientific">freshwater metagenome</name>
    <dbReference type="NCBI Taxonomy" id="449393"/>
    <lineage>
        <taxon>unclassified sequences</taxon>
        <taxon>metagenomes</taxon>
        <taxon>ecological metagenomes</taxon>
    </lineage>
</organism>
<name>A0A6J6KRE8_9ZZZZ</name>